<dbReference type="SUPFAM" id="SSF51182">
    <property type="entry name" value="RmlC-like cupins"/>
    <property type="match status" value="1"/>
</dbReference>
<proteinExistence type="predicted"/>
<dbReference type="Proteomes" id="UP000625551">
    <property type="component" value="Unassembled WGS sequence"/>
</dbReference>
<dbReference type="InterPro" id="IPR008894">
    <property type="entry name" value="QdtA_cupin_dom"/>
</dbReference>
<sequence>MSAIPYLLQFTEVGSEAIGYIASTQYARHVPFKIKRVFWTYGTPQQVQRGQHANKATEEVLVALTGSITAETDNGKNRQTFVLDAPTKGLYIPAMCWTNLQFSEGTIGLCLASTDFDDADYIRDYAVFQRMATHIAL</sequence>
<dbReference type="InterPro" id="IPR014710">
    <property type="entry name" value="RmlC-like_jellyroll"/>
</dbReference>
<keyword evidence="3" id="KW-1185">Reference proteome</keyword>
<dbReference type="CDD" id="cd20292">
    <property type="entry name" value="cupin_QdtA-like"/>
    <property type="match status" value="1"/>
</dbReference>
<dbReference type="InterPro" id="IPR011051">
    <property type="entry name" value="RmlC_Cupin_sf"/>
</dbReference>
<organism evidence="2 3">
    <name type="scientific">Pontibacter aquaedesilientis</name>
    <dbReference type="NCBI Taxonomy" id="2766980"/>
    <lineage>
        <taxon>Bacteria</taxon>
        <taxon>Pseudomonadati</taxon>
        <taxon>Bacteroidota</taxon>
        <taxon>Cytophagia</taxon>
        <taxon>Cytophagales</taxon>
        <taxon>Hymenobacteraceae</taxon>
        <taxon>Pontibacter</taxon>
    </lineage>
</organism>
<dbReference type="Gene3D" id="2.60.120.10">
    <property type="entry name" value="Jelly Rolls"/>
    <property type="match status" value="1"/>
</dbReference>
<feature type="domain" description="Sugar 3,4-ketoisomerase QdtA cupin" evidence="1">
    <location>
        <begin position="8"/>
        <end position="131"/>
    </location>
</feature>
<reference evidence="2 3" key="1">
    <citation type="submission" date="2020-09" db="EMBL/GenBank/DDBJ databases">
        <title>Genome sequencing and assembly of Pontibacter sp.</title>
        <authorList>
            <person name="Chhetri G."/>
        </authorList>
    </citation>
    <scope>NUCLEOTIDE SEQUENCE [LARGE SCALE GENOMIC DNA]</scope>
    <source>
        <strain evidence="2 3">JH31</strain>
    </source>
</reference>
<comment type="caution">
    <text evidence="2">The sequence shown here is derived from an EMBL/GenBank/DDBJ whole genome shotgun (WGS) entry which is preliminary data.</text>
</comment>
<dbReference type="EMBL" id="JACXAJ010000008">
    <property type="protein sequence ID" value="MBD1398473.1"/>
    <property type="molecule type" value="Genomic_DNA"/>
</dbReference>
<name>A0ABR7XLF2_9BACT</name>
<evidence type="ECO:0000313" key="2">
    <source>
        <dbReference type="EMBL" id="MBD1398473.1"/>
    </source>
</evidence>
<dbReference type="Pfam" id="PF05523">
    <property type="entry name" value="FdtA"/>
    <property type="match status" value="1"/>
</dbReference>
<evidence type="ECO:0000313" key="3">
    <source>
        <dbReference type="Proteomes" id="UP000625551"/>
    </source>
</evidence>
<accession>A0ABR7XLF2</accession>
<gene>
    <name evidence="2" type="ORF">H9Q13_14975</name>
</gene>
<protein>
    <submittedName>
        <fullName evidence="2">FdtA/QdtA family cupin domain-containing protein</fullName>
    </submittedName>
</protein>
<dbReference type="RefSeq" id="WP_191184601.1">
    <property type="nucleotide sequence ID" value="NZ_JACXAJ010000008.1"/>
</dbReference>
<evidence type="ECO:0000259" key="1">
    <source>
        <dbReference type="Pfam" id="PF05523"/>
    </source>
</evidence>